<dbReference type="WBParaSite" id="nRc.2.0.1.t35197-RA">
    <property type="protein sequence ID" value="nRc.2.0.1.t35197-RA"/>
    <property type="gene ID" value="nRc.2.0.1.g35197"/>
</dbReference>
<accession>A0A915K919</accession>
<name>A0A915K919_ROMCU</name>
<dbReference type="Proteomes" id="UP000887565">
    <property type="component" value="Unplaced"/>
</dbReference>
<dbReference type="AlphaFoldDB" id="A0A915K919"/>
<proteinExistence type="predicted"/>
<protein>
    <submittedName>
        <fullName evidence="2">Uncharacterized protein</fullName>
    </submittedName>
</protein>
<organism evidence="1 2">
    <name type="scientific">Romanomermis culicivorax</name>
    <name type="common">Nematode worm</name>
    <dbReference type="NCBI Taxonomy" id="13658"/>
    <lineage>
        <taxon>Eukaryota</taxon>
        <taxon>Metazoa</taxon>
        <taxon>Ecdysozoa</taxon>
        <taxon>Nematoda</taxon>
        <taxon>Enoplea</taxon>
        <taxon>Dorylaimia</taxon>
        <taxon>Mermithida</taxon>
        <taxon>Mermithoidea</taxon>
        <taxon>Mermithidae</taxon>
        <taxon>Romanomermis</taxon>
    </lineage>
</organism>
<reference evidence="2" key="1">
    <citation type="submission" date="2022-11" db="UniProtKB">
        <authorList>
            <consortium name="WormBaseParasite"/>
        </authorList>
    </citation>
    <scope>IDENTIFICATION</scope>
</reference>
<sequence length="102" mass="12145">MVTILPFTFDIINFTTAHYLRLNPDHCGEKFSIGFSSNDDFKDEGDVMLNVTFIKTRERRQNFLEYATIWQKQTLQIAKWDRNSSNRNGTIWIKHWIADEKD</sequence>
<evidence type="ECO:0000313" key="2">
    <source>
        <dbReference type="WBParaSite" id="nRc.2.0.1.t35197-RA"/>
    </source>
</evidence>
<keyword evidence="1" id="KW-1185">Reference proteome</keyword>
<evidence type="ECO:0000313" key="1">
    <source>
        <dbReference type="Proteomes" id="UP000887565"/>
    </source>
</evidence>